<dbReference type="InterPro" id="IPR003870">
    <property type="entry name" value="DUF222"/>
</dbReference>
<name>A0A0M2WGJ6_9MYCO</name>
<evidence type="ECO:0000256" key="1">
    <source>
        <dbReference type="SAM" id="MobiDB-lite"/>
    </source>
</evidence>
<accession>A0A0M2WGJ6</accession>
<proteinExistence type="predicted"/>
<dbReference type="PATRIC" id="fig|1807.13.peg.837"/>
<dbReference type="AlphaFoldDB" id="A0A0M2WGJ6"/>
<organism evidence="3 4">
    <name type="scientific">Mycolicibacterium obuense</name>
    <dbReference type="NCBI Taxonomy" id="1807"/>
    <lineage>
        <taxon>Bacteria</taxon>
        <taxon>Bacillati</taxon>
        <taxon>Actinomycetota</taxon>
        <taxon>Actinomycetes</taxon>
        <taxon>Mycobacteriales</taxon>
        <taxon>Mycobacteriaceae</taxon>
        <taxon>Mycolicibacterium</taxon>
    </lineage>
</organism>
<feature type="region of interest" description="Disordered" evidence="1">
    <location>
        <begin position="199"/>
        <end position="224"/>
    </location>
</feature>
<feature type="domain" description="HNH nuclease" evidence="2">
    <location>
        <begin position="372"/>
        <end position="425"/>
    </location>
</feature>
<feature type="compositionally biased region" description="Basic and acidic residues" evidence="1">
    <location>
        <begin position="461"/>
        <end position="470"/>
    </location>
</feature>
<sequence length="513" mass="54924">MLRSSTQRDRKLVGDRTYVRSVSEVQRVVAGLRAAVDAVLSCSLDRSTAAEVVELLDELENAGCRLPAAQHRALARLQVETSAVQMGAKNWKDVLAIRYRISGSEANRRLSEAALLAPRQSMAGEPLPPVLPATAAAQAQGRITPEHVDVIRKAVDDLPGFVDATTREQFEAEVVRIATGAGPKATRDAAELELFLLDQDGPEPDDADRVRKRGLTKSPQRRDGMTQWRADLTPEAAAVWEAIFAKYAAPGMCNPDDDEPCVSGTPSQAQIDNDHRSLAQRQHDALVAVGRIALMSGELGQLNGLPVTVIVRTTLQDLESRAGIGTTGGGTRLPIRDVIRLGSHASHYLAVFDRATGAALDLFRTRRVASAAQRIMLIARDGGCTKPGCPVGAYGCQVHHVTQDWADGGLTNIDDLGLACPPDNRSVAPGGWTTSMSPRHDVEWTPPPNLDTGQTRINTHHTPERLLRPPDEDEGNDAAAQTHPIGDATEARSPSTSDPSQPGGPAPPDNEAA</sequence>
<protein>
    <recommendedName>
        <fullName evidence="2">HNH nuclease domain-containing protein</fullName>
    </recommendedName>
</protein>
<evidence type="ECO:0000313" key="3">
    <source>
        <dbReference type="EMBL" id="KKO60900.1"/>
    </source>
</evidence>
<dbReference type="SMART" id="SM00507">
    <property type="entry name" value="HNHc"/>
    <property type="match status" value="1"/>
</dbReference>
<evidence type="ECO:0000313" key="4">
    <source>
        <dbReference type="Proteomes" id="UP000034150"/>
    </source>
</evidence>
<dbReference type="CDD" id="cd00085">
    <property type="entry name" value="HNHc"/>
    <property type="match status" value="1"/>
</dbReference>
<feature type="compositionally biased region" description="Pro residues" evidence="1">
    <location>
        <begin position="502"/>
        <end position="513"/>
    </location>
</feature>
<reference evidence="3 4" key="1">
    <citation type="journal article" date="2015" name="Genome Announc.">
        <title>Draft Genome Sequence of Mycobacterium obuense Strain UC1, Isolated from Patient Sputum.</title>
        <authorList>
            <person name="Greninger A.L."/>
            <person name="Cunningham G."/>
            <person name="Hsu E.D."/>
            <person name="Yu J.M."/>
            <person name="Chiu C.Y."/>
            <person name="Miller S."/>
        </authorList>
    </citation>
    <scope>NUCLEOTIDE SEQUENCE [LARGE SCALE GENOMIC DNA]</scope>
    <source>
        <strain evidence="3 4">UC1</strain>
    </source>
</reference>
<dbReference type="OrthoDB" id="4774865at2"/>
<dbReference type="Pfam" id="PF02720">
    <property type="entry name" value="DUF222"/>
    <property type="match status" value="1"/>
</dbReference>
<comment type="caution">
    <text evidence="3">The sequence shown here is derived from an EMBL/GenBank/DDBJ whole genome shotgun (WGS) entry which is preliminary data.</text>
</comment>
<feature type="region of interest" description="Disordered" evidence="1">
    <location>
        <begin position="429"/>
        <end position="513"/>
    </location>
</feature>
<dbReference type="EMBL" id="LAUZ02000006">
    <property type="protein sequence ID" value="KKO60900.1"/>
    <property type="molecule type" value="Genomic_DNA"/>
</dbReference>
<keyword evidence="4" id="KW-1185">Reference proteome</keyword>
<evidence type="ECO:0000259" key="2">
    <source>
        <dbReference type="SMART" id="SM00507"/>
    </source>
</evidence>
<gene>
    <name evidence="3" type="ORF">WN67_31200</name>
</gene>
<dbReference type="Proteomes" id="UP000034150">
    <property type="component" value="Unassembled WGS sequence"/>
</dbReference>
<dbReference type="InterPro" id="IPR003615">
    <property type="entry name" value="HNH_nuc"/>
</dbReference>
<dbReference type="STRING" id="1807.MOBUDSM44075_02374"/>